<proteinExistence type="predicted"/>
<comment type="caution">
    <text evidence="3">The sequence shown here is derived from an EMBL/GenBank/DDBJ whole genome shotgun (WGS) entry which is preliminary data.</text>
</comment>
<keyword evidence="4" id="KW-1185">Reference proteome</keyword>
<accession>A0A9Q1FJZ8</accession>
<gene>
    <name evidence="3" type="ORF">SKAU_G00168800</name>
</gene>
<feature type="compositionally biased region" description="Pro residues" evidence="2">
    <location>
        <begin position="259"/>
        <end position="268"/>
    </location>
</feature>
<evidence type="ECO:0000313" key="4">
    <source>
        <dbReference type="Proteomes" id="UP001152622"/>
    </source>
</evidence>
<reference evidence="3" key="1">
    <citation type="journal article" date="2023" name="Science">
        <title>Genome structures resolve the early diversification of teleost fishes.</title>
        <authorList>
            <person name="Parey E."/>
            <person name="Louis A."/>
            <person name="Montfort J."/>
            <person name="Bouchez O."/>
            <person name="Roques C."/>
            <person name="Iampietro C."/>
            <person name="Lluch J."/>
            <person name="Castinel A."/>
            <person name="Donnadieu C."/>
            <person name="Desvignes T."/>
            <person name="Floi Bucao C."/>
            <person name="Jouanno E."/>
            <person name="Wen M."/>
            <person name="Mejri S."/>
            <person name="Dirks R."/>
            <person name="Jansen H."/>
            <person name="Henkel C."/>
            <person name="Chen W.J."/>
            <person name="Zahm M."/>
            <person name="Cabau C."/>
            <person name="Klopp C."/>
            <person name="Thompson A.W."/>
            <person name="Robinson-Rechavi M."/>
            <person name="Braasch I."/>
            <person name="Lecointre G."/>
            <person name="Bobe J."/>
            <person name="Postlethwait J.H."/>
            <person name="Berthelot C."/>
            <person name="Roest Crollius H."/>
            <person name="Guiguen Y."/>
        </authorList>
    </citation>
    <scope>NUCLEOTIDE SEQUENCE</scope>
    <source>
        <strain evidence="3">WJC10195</strain>
    </source>
</reference>
<dbReference type="SUPFAM" id="SSF50156">
    <property type="entry name" value="PDZ domain-like"/>
    <property type="match status" value="1"/>
</dbReference>
<dbReference type="EMBL" id="JAINUF010000005">
    <property type="protein sequence ID" value="KAJ8360355.1"/>
    <property type="molecule type" value="Genomic_DNA"/>
</dbReference>
<sequence length="268" mass="30377">GNVRTKEEKIRELNQQVDSLQNVIKQVQELHQSLVSFCGELKNMEREPPSDAMCLSDIETQLGLVQSRLLEKQQSVRTMQDRLSSLEAHKSRRPEVHLLDKMKLDCLIFKEEISVIHLNRQVARLKSALQEFQAKEHTKKKNLTLGQLVSSQCPAILLMTHETRNAEGGYGFTARFTKDAGLVVVNVENTQLCLNDRLVEVNGVSVLETGEEELSDLLFCRPSARIVVLRKPPPLPPKPGRVPEPIHTRPQGKPIHTHLPPPLPRVRR</sequence>
<organism evidence="3 4">
    <name type="scientific">Synaphobranchus kaupii</name>
    <name type="common">Kaup's arrowtooth eel</name>
    <dbReference type="NCBI Taxonomy" id="118154"/>
    <lineage>
        <taxon>Eukaryota</taxon>
        <taxon>Metazoa</taxon>
        <taxon>Chordata</taxon>
        <taxon>Craniata</taxon>
        <taxon>Vertebrata</taxon>
        <taxon>Euteleostomi</taxon>
        <taxon>Actinopterygii</taxon>
        <taxon>Neopterygii</taxon>
        <taxon>Teleostei</taxon>
        <taxon>Anguilliformes</taxon>
        <taxon>Synaphobranchidae</taxon>
        <taxon>Synaphobranchus</taxon>
    </lineage>
</organism>
<dbReference type="InterPro" id="IPR036034">
    <property type="entry name" value="PDZ_sf"/>
</dbReference>
<evidence type="ECO:0000256" key="2">
    <source>
        <dbReference type="SAM" id="MobiDB-lite"/>
    </source>
</evidence>
<name>A0A9Q1FJZ8_SYNKA</name>
<evidence type="ECO:0000313" key="3">
    <source>
        <dbReference type="EMBL" id="KAJ8360355.1"/>
    </source>
</evidence>
<dbReference type="Proteomes" id="UP001152622">
    <property type="component" value="Chromosome 5"/>
</dbReference>
<feature type="coiled-coil region" evidence="1">
    <location>
        <begin position="3"/>
        <end position="30"/>
    </location>
</feature>
<protein>
    <recommendedName>
        <fullName evidence="5">PDZ domain-containing protein</fullName>
    </recommendedName>
</protein>
<feature type="non-terminal residue" evidence="3">
    <location>
        <position position="268"/>
    </location>
</feature>
<dbReference type="PANTHER" id="PTHR12573">
    <property type="entry name" value="AT09986P-RELATED"/>
    <property type="match status" value="1"/>
</dbReference>
<dbReference type="OrthoDB" id="449487at2759"/>
<feature type="compositionally biased region" description="Pro residues" evidence="2">
    <location>
        <begin position="231"/>
        <end position="242"/>
    </location>
</feature>
<feature type="region of interest" description="Disordered" evidence="2">
    <location>
        <begin position="231"/>
        <end position="268"/>
    </location>
</feature>
<evidence type="ECO:0008006" key="5">
    <source>
        <dbReference type="Google" id="ProtNLM"/>
    </source>
</evidence>
<dbReference type="AlphaFoldDB" id="A0A9Q1FJZ8"/>
<evidence type="ECO:0000256" key="1">
    <source>
        <dbReference type="SAM" id="Coils"/>
    </source>
</evidence>
<dbReference type="PANTHER" id="PTHR12573:SF4">
    <property type="entry name" value="AT09986P-RELATED"/>
    <property type="match status" value="1"/>
</dbReference>
<keyword evidence="1" id="KW-0175">Coiled coil</keyword>